<reference evidence="9 10" key="1">
    <citation type="submission" date="2016-10" db="EMBL/GenBank/DDBJ databases">
        <authorList>
            <person name="de Groot N.N."/>
        </authorList>
    </citation>
    <scope>NUCLEOTIDE SEQUENCE [LARGE SCALE GENOMIC DNA]</scope>
    <source>
        <strain evidence="9 10">AR40</strain>
    </source>
</reference>
<keyword evidence="7" id="KW-0472">Membrane</keyword>
<evidence type="ECO:0000313" key="9">
    <source>
        <dbReference type="EMBL" id="SER67645.1"/>
    </source>
</evidence>
<feature type="domain" description="Periplasmic binding protein" evidence="8">
    <location>
        <begin position="64"/>
        <end position="336"/>
    </location>
</feature>
<dbReference type="InterPro" id="IPR044085">
    <property type="entry name" value="MglB-like_PBP1"/>
</dbReference>
<name>A0A1H9R533_BUTFI</name>
<dbReference type="PANTHER" id="PTHR46847:SF1">
    <property type="entry name" value="D-ALLOSE-BINDING PERIPLASMIC PROTEIN-RELATED"/>
    <property type="match status" value="1"/>
</dbReference>
<evidence type="ECO:0000256" key="2">
    <source>
        <dbReference type="ARBA" id="ARBA00007639"/>
    </source>
</evidence>
<evidence type="ECO:0000256" key="3">
    <source>
        <dbReference type="ARBA" id="ARBA00022723"/>
    </source>
</evidence>
<evidence type="ECO:0000259" key="8">
    <source>
        <dbReference type="Pfam" id="PF13407"/>
    </source>
</evidence>
<comment type="subcellular location">
    <subcellularLocation>
        <location evidence="1">Cell envelope</location>
    </subcellularLocation>
</comment>
<dbReference type="CDD" id="cd01539">
    <property type="entry name" value="PBP1_GGBP"/>
    <property type="match status" value="1"/>
</dbReference>
<dbReference type="AlphaFoldDB" id="A0A1H9R533"/>
<protein>
    <recommendedName>
        <fullName evidence="6">D-galactose/methyl-galactoside binding periplasmic protein MglB</fullName>
    </recommendedName>
</protein>
<dbReference type="PANTHER" id="PTHR46847">
    <property type="entry name" value="D-ALLOSE-BINDING PERIPLASMIC PROTEIN-RELATED"/>
    <property type="match status" value="1"/>
</dbReference>
<feature type="transmembrane region" description="Helical" evidence="7">
    <location>
        <begin position="30"/>
        <end position="50"/>
    </location>
</feature>
<dbReference type="InterPro" id="IPR025997">
    <property type="entry name" value="SBP_2_dom"/>
</dbReference>
<comment type="subunit">
    <text evidence="5">The ABC transporter complex is composed of one ATP-binding protein (MglA), two transmembrane proteins (MglC) and a solute-binding protein (MglB).</text>
</comment>
<comment type="similarity">
    <text evidence="2">Belongs to the bacterial solute-binding protein 2 family.</text>
</comment>
<dbReference type="EMBL" id="FOGJ01000009">
    <property type="protein sequence ID" value="SER67645.1"/>
    <property type="molecule type" value="Genomic_DNA"/>
</dbReference>
<dbReference type="Gene3D" id="3.40.50.2300">
    <property type="match status" value="2"/>
</dbReference>
<organism evidence="9 10">
    <name type="scientific">Butyrivibrio fibrisolvens</name>
    <dbReference type="NCBI Taxonomy" id="831"/>
    <lineage>
        <taxon>Bacteria</taxon>
        <taxon>Bacillati</taxon>
        <taxon>Bacillota</taxon>
        <taxon>Clostridia</taxon>
        <taxon>Lachnospirales</taxon>
        <taxon>Lachnospiraceae</taxon>
        <taxon>Butyrivibrio</taxon>
    </lineage>
</organism>
<keyword evidence="7" id="KW-1133">Transmembrane helix</keyword>
<keyword evidence="3" id="KW-0479">Metal-binding</keyword>
<keyword evidence="4" id="KW-0732">Signal</keyword>
<dbReference type="Pfam" id="PF13407">
    <property type="entry name" value="Peripla_BP_4"/>
    <property type="match status" value="1"/>
</dbReference>
<dbReference type="SUPFAM" id="SSF53822">
    <property type="entry name" value="Periplasmic binding protein-like I"/>
    <property type="match status" value="1"/>
</dbReference>
<sequence length="368" mass="40738">MMKGISRFFSQSEIRIGIRNKIKNRIKNGIGTKLLSVYMILALMAAALTGCGNIKSMDNKTIRIGVSVYDIHDTFITQLMDEFNSYADTDVTIVTYNAGQSIKEQNNQMQEMIDTGCDVICINLVDRTEPEHIIDLALKYDVPVIFFNRELTKEDLQRSSNFYYVGSDAVESGIMQGELAADEILGQESTIDTNNDGTIQYVMLQGEAGHQDAIVRSEYCVETLINKGVQLDRQGLAIANFNRTQAQSKIEQLISSNTEIELILANNDDMALGAIDAYLNMYGEDAKSKIPAIYGIDGTIGGLEAVKTGYMHGTVYNDKEGQAHAMYDLAMALATGSSLDGLGIEDGHYIRLPHTKITLDNVNDFLYR</sequence>
<evidence type="ECO:0000256" key="7">
    <source>
        <dbReference type="SAM" id="Phobius"/>
    </source>
</evidence>
<evidence type="ECO:0000256" key="1">
    <source>
        <dbReference type="ARBA" id="ARBA00004196"/>
    </source>
</evidence>
<dbReference type="InterPro" id="IPR028082">
    <property type="entry name" value="Peripla_BP_I"/>
</dbReference>
<dbReference type="GO" id="GO:0030246">
    <property type="term" value="F:carbohydrate binding"/>
    <property type="evidence" value="ECO:0007669"/>
    <property type="project" value="InterPro"/>
</dbReference>
<dbReference type="eggNOG" id="COG1879">
    <property type="taxonomic scope" value="Bacteria"/>
</dbReference>
<keyword evidence="7" id="KW-0812">Transmembrane</keyword>
<dbReference type="RefSeq" id="WP_242952703.1">
    <property type="nucleotide sequence ID" value="NZ_FOGJ01000009.1"/>
</dbReference>
<proteinExistence type="inferred from homology"/>
<evidence type="ECO:0000256" key="5">
    <source>
        <dbReference type="ARBA" id="ARBA00034323"/>
    </source>
</evidence>
<evidence type="ECO:0000256" key="6">
    <source>
        <dbReference type="ARBA" id="ARBA00034344"/>
    </source>
</evidence>
<dbReference type="GO" id="GO:0046872">
    <property type="term" value="F:metal ion binding"/>
    <property type="evidence" value="ECO:0007669"/>
    <property type="project" value="UniProtKB-KW"/>
</dbReference>
<evidence type="ECO:0000313" key="10">
    <source>
        <dbReference type="Proteomes" id="UP000182584"/>
    </source>
</evidence>
<dbReference type="GO" id="GO:0030313">
    <property type="term" value="C:cell envelope"/>
    <property type="evidence" value="ECO:0007669"/>
    <property type="project" value="UniProtKB-SubCell"/>
</dbReference>
<dbReference type="Proteomes" id="UP000182584">
    <property type="component" value="Unassembled WGS sequence"/>
</dbReference>
<accession>A0A1H9R533</accession>
<gene>
    <name evidence="9" type="ORF">SAMN04487884_10941</name>
</gene>
<evidence type="ECO:0000256" key="4">
    <source>
        <dbReference type="ARBA" id="ARBA00022729"/>
    </source>
</evidence>